<dbReference type="EMBL" id="QPJC01000009">
    <property type="protein sequence ID" value="RCW41005.1"/>
    <property type="molecule type" value="Genomic_DNA"/>
</dbReference>
<dbReference type="InterPro" id="IPR011009">
    <property type="entry name" value="Kinase-like_dom_sf"/>
</dbReference>
<dbReference type="InterPro" id="IPR046252">
    <property type="entry name" value="DUF6285"/>
</dbReference>
<reference evidence="3 4" key="1">
    <citation type="submission" date="2018-07" db="EMBL/GenBank/DDBJ databases">
        <title>Genomic Encyclopedia of Type Strains, Phase III (KMG-III): the genomes of soil and plant-associated and newly described type strains.</title>
        <authorList>
            <person name="Whitman W."/>
        </authorList>
    </citation>
    <scope>NUCLEOTIDE SEQUENCE [LARGE SCALE GENOMIC DNA]</scope>
    <source>
        <strain evidence="3 4">CECT 8575</strain>
    </source>
</reference>
<dbReference type="InterPro" id="IPR041726">
    <property type="entry name" value="ACAD10_11_N"/>
</dbReference>
<dbReference type="GO" id="GO:0016301">
    <property type="term" value="F:kinase activity"/>
    <property type="evidence" value="ECO:0007669"/>
    <property type="project" value="UniProtKB-KW"/>
</dbReference>
<dbReference type="Gene3D" id="3.90.1200.10">
    <property type="match status" value="1"/>
</dbReference>
<keyword evidence="3" id="KW-0418">Kinase</keyword>
<evidence type="ECO:0000259" key="2">
    <source>
        <dbReference type="Pfam" id="PF19802"/>
    </source>
</evidence>
<dbReference type="InterPro" id="IPR002575">
    <property type="entry name" value="Aminoglycoside_PTrfase"/>
</dbReference>
<dbReference type="SUPFAM" id="SSF56112">
    <property type="entry name" value="Protein kinase-like (PK-like)"/>
    <property type="match status" value="1"/>
</dbReference>
<dbReference type="Gene3D" id="3.30.200.20">
    <property type="entry name" value="Phosphorylase Kinase, domain 1"/>
    <property type="match status" value="1"/>
</dbReference>
<organism evidence="3 4">
    <name type="scientific">Halopolyspora algeriensis</name>
    <dbReference type="NCBI Taxonomy" id="1500506"/>
    <lineage>
        <taxon>Bacteria</taxon>
        <taxon>Bacillati</taxon>
        <taxon>Actinomycetota</taxon>
        <taxon>Actinomycetes</taxon>
        <taxon>Actinomycetes incertae sedis</taxon>
        <taxon>Halopolyspora</taxon>
    </lineage>
</organism>
<dbReference type="Proteomes" id="UP000253495">
    <property type="component" value="Unassembled WGS sequence"/>
</dbReference>
<dbReference type="Pfam" id="PF19802">
    <property type="entry name" value="DUF6285"/>
    <property type="match status" value="1"/>
</dbReference>
<comment type="caution">
    <text evidence="3">The sequence shown here is derived from an EMBL/GenBank/DDBJ whole genome shotgun (WGS) entry which is preliminary data.</text>
</comment>
<dbReference type="RefSeq" id="WP_114453817.1">
    <property type="nucleotide sequence ID" value="NZ_QPJC01000009.1"/>
</dbReference>
<evidence type="ECO:0000313" key="3">
    <source>
        <dbReference type="EMBL" id="RCW41005.1"/>
    </source>
</evidence>
<feature type="domain" description="DUF6285" evidence="2">
    <location>
        <begin position="367"/>
        <end position="451"/>
    </location>
</feature>
<evidence type="ECO:0000259" key="1">
    <source>
        <dbReference type="Pfam" id="PF01636"/>
    </source>
</evidence>
<accession>A0A368VI92</accession>
<keyword evidence="3" id="KW-0808">Transferase</keyword>
<keyword evidence="4" id="KW-1185">Reference proteome</keyword>
<dbReference type="PANTHER" id="PTHR21310:SF57">
    <property type="entry name" value="BLR2944 PROTEIN"/>
    <property type="match status" value="1"/>
</dbReference>
<sequence length="456" mass="49190">MDEDVPRELAGGLRDRLGTVLGGPVEISDLHQLSGGASRETWAFGAQHRQDAPRRLVLRRDPPGCGRPESMALEAAVIAAAQESEVPVPALVDHSTDESILGSPYLITAQVDGETIPRRLLREPEFEPARATLARELGGVLARIHSIPPSSVPGLLDHDPLEELVATYDALEEPLPSVELALHWLRANRPERAGTTVVHGDFRNGNLIVDPTGLRAVLDWELVHLGDPLQDLGWLCVKAWRFGSPHPVGGFGSREDLFAGYAEVAGAKPDPEAVHWWEVFGTAKWAVGCRAQAQRHLSGETRSVELAAIGRRVCEQEHDLLLALGVPPPEADGAAVPEHPTSDLHGHPSAAELVAAVGEFLRTEVLPAHEGRFHFHTRVAANVLATVERELTLGEQQQNTHQQRLAELGFTDQAGLAAAIRAETVDPDDPAVIAAVRAAVTDRLTVANPRYLSDPA</sequence>
<proteinExistence type="predicted"/>
<protein>
    <submittedName>
        <fullName evidence="3">Aminoglycoside phosphotransferase (APT) family kinase protein</fullName>
    </submittedName>
</protein>
<evidence type="ECO:0000313" key="4">
    <source>
        <dbReference type="Proteomes" id="UP000253495"/>
    </source>
</evidence>
<dbReference type="OrthoDB" id="3806873at2"/>
<dbReference type="AlphaFoldDB" id="A0A368VI92"/>
<gene>
    <name evidence="3" type="ORF">DFQ14_10982</name>
</gene>
<dbReference type="PANTHER" id="PTHR21310">
    <property type="entry name" value="AMINOGLYCOSIDE PHOSPHOTRANSFERASE-RELATED-RELATED"/>
    <property type="match status" value="1"/>
</dbReference>
<feature type="domain" description="Aminoglycoside phosphotransferase" evidence="1">
    <location>
        <begin position="30"/>
        <end position="263"/>
    </location>
</feature>
<dbReference type="InterPro" id="IPR051678">
    <property type="entry name" value="AGP_Transferase"/>
</dbReference>
<dbReference type="CDD" id="cd05154">
    <property type="entry name" value="ACAD10_11_N-like"/>
    <property type="match status" value="1"/>
</dbReference>
<name>A0A368VI92_9ACTN</name>
<dbReference type="Pfam" id="PF01636">
    <property type="entry name" value="APH"/>
    <property type="match status" value="1"/>
</dbReference>